<keyword evidence="11" id="KW-1185">Reference proteome</keyword>
<protein>
    <recommendedName>
        <fullName evidence="2">histidine kinase</fullName>
        <ecNumber evidence="2">2.7.13.3</ecNumber>
    </recommendedName>
</protein>
<evidence type="ECO:0000259" key="7">
    <source>
        <dbReference type="PROSITE" id="PS50110"/>
    </source>
</evidence>
<dbReference type="Pfam" id="PF00072">
    <property type="entry name" value="Response_reg"/>
    <property type="match status" value="1"/>
</dbReference>
<dbReference type="SMART" id="SM00448">
    <property type="entry name" value="REC"/>
    <property type="match status" value="1"/>
</dbReference>
<dbReference type="EMBL" id="JBHRUH010000011">
    <property type="protein sequence ID" value="MFC3291538.1"/>
    <property type="molecule type" value="Genomic_DNA"/>
</dbReference>
<dbReference type="NCBIfam" id="TIGR00229">
    <property type="entry name" value="sensory_box"/>
    <property type="match status" value="2"/>
</dbReference>
<feature type="domain" description="PAC" evidence="9">
    <location>
        <begin position="216"/>
        <end position="268"/>
    </location>
</feature>
<feature type="domain" description="Response regulatory" evidence="7">
    <location>
        <begin position="541"/>
        <end position="651"/>
    </location>
</feature>
<dbReference type="SUPFAM" id="SSF52172">
    <property type="entry name" value="CheY-like"/>
    <property type="match status" value="1"/>
</dbReference>
<evidence type="ECO:0000313" key="11">
    <source>
        <dbReference type="Proteomes" id="UP001595640"/>
    </source>
</evidence>
<dbReference type="PRINTS" id="PR00344">
    <property type="entry name" value="BCTRLSENSOR"/>
</dbReference>
<feature type="domain" description="Histidine kinase" evidence="6">
    <location>
        <begin position="288"/>
        <end position="508"/>
    </location>
</feature>
<comment type="catalytic activity">
    <reaction evidence="1">
        <text>ATP + protein L-histidine = ADP + protein N-phospho-L-histidine.</text>
        <dbReference type="EC" id="2.7.13.3"/>
    </reaction>
</comment>
<evidence type="ECO:0000256" key="3">
    <source>
        <dbReference type="ARBA" id="ARBA00022553"/>
    </source>
</evidence>
<dbReference type="PANTHER" id="PTHR43065:SF49">
    <property type="entry name" value="HISTIDINE KINASE"/>
    <property type="match status" value="1"/>
</dbReference>
<feature type="domain" description="PAS" evidence="8">
    <location>
        <begin position="13"/>
        <end position="86"/>
    </location>
</feature>
<dbReference type="Pfam" id="PF02518">
    <property type="entry name" value="HATPase_c"/>
    <property type="match status" value="1"/>
</dbReference>
<dbReference type="Gene3D" id="3.30.450.20">
    <property type="entry name" value="PAS domain"/>
    <property type="match status" value="2"/>
</dbReference>
<dbReference type="InterPro" id="IPR001789">
    <property type="entry name" value="Sig_transdc_resp-reg_receiver"/>
</dbReference>
<evidence type="ECO:0000256" key="5">
    <source>
        <dbReference type="SAM" id="MobiDB-lite"/>
    </source>
</evidence>
<dbReference type="InterPro" id="IPR004358">
    <property type="entry name" value="Sig_transdc_His_kin-like_C"/>
</dbReference>
<dbReference type="Pfam" id="PF00512">
    <property type="entry name" value="HisKA"/>
    <property type="match status" value="1"/>
</dbReference>
<evidence type="ECO:0000313" key="10">
    <source>
        <dbReference type="EMBL" id="MFC3291538.1"/>
    </source>
</evidence>
<dbReference type="Proteomes" id="UP001595640">
    <property type="component" value="Unassembled WGS sequence"/>
</dbReference>
<dbReference type="InterPro" id="IPR001610">
    <property type="entry name" value="PAC"/>
</dbReference>
<feature type="domain" description="PAS" evidence="8">
    <location>
        <begin position="141"/>
        <end position="198"/>
    </location>
</feature>
<name>A0ABV7LY43_9GAMM</name>
<keyword evidence="3 4" id="KW-0597">Phosphoprotein</keyword>
<feature type="region of interest" description="Disordered" evidence="5">
    <location>
        <begin position="513"/>
        <end position="533"/>
    </location>
</feature>
<comment type="caution">
    <text evidence="10">The sequence shown here is derived from an EMBL/GenBank/DDBJ whole genome shotgun (WGS) entry which is preliminary data.</text>
</comment>
<sequence>MDTPDQLQAASAFEGRYRLLVDAVSDYAIFMLDPEGRIASWNYGAQRTKGYQEAEILGQHFSVFYTEADKQAELPKRALDTAASEGRFESEGWRVRKDGSHFWANVVIDPILAPSGELIGYAKVTRDLTERKQAEAALARSEHQFRLLVQGVTDYAIYMLDPEGFVSSWNQGAQRIKGYTPEEIIGQHFSRFYTEEDRAKGEPDRGLSIARATGRFEREGYRQRKDGSLFVAHVVIDAIHSDDGTLLGFAKITRDITKPRETQKALEQAREALFQSQKMESLGQLTGGIAHDFNNLLMVILGSLNIAARHLRDDPKATRLLKNAIKGAQRGVSLTQRMLAFSRSQELHPEVLEIPALVHGMAEMLQRALGPQIHIETRFSMSLNPIMADPNQLELALLNLMVNARDAMPNGGDIILAANNELVTSESAMALKPGQYVRLSVIDTGEGMDEETLSKARDPFFTTKGPGEGTGLGLSMAHGMAEQLGGRLHLTSCKGQGTTAELWLPINKRELSENQTNDFTQNRQTEETENNEKNERIDSLKVLVVDDDSLVLFSVTAMLEDLGHRVVNAESAKEACEILKQDSAVDLVITDHAMPQMTGMELAELLHRERPELPLILASGYTDQLTLPGYLPKLSKPFSQEELKDALHEALAG</sequence>
<proteinExistence type="predicted"/>
<dbReference type="PROSITE" id="PS50112">
    <property type="entry name" value="PAS"/>
    <property type="match status" value="2"/>
</dbReference>
<evidence type="ECO:0000259" key="8">
    <source>
        <dbReference type="PROSITE" id="PS50112"/>
    </source>
</evidence>
<dbReference type="SUPFAM" id="SSF55874">
    <property type="entry name" value="ATPase domain of HSP90 chaperone/DNA topoisomerase II/histidine kinase"/>
    <property type="match status" value="1"/>
</dbReference>
<evidence type="ECO:0000259" key="6">
    <source>
        <dbReference type="PROSITE" id="PS50109"/>
    </source>
</evidence>
<dbReference type="InterPro" id="IPR003661">
    <property type="entry name" value="HisK_dim/P_dom"/>
</dbReference>
<evidence type="ECO:0000259" key="9">
    <source>
        <dbReference type="PROSITE" id="PS50113"/>
    </source>
</evidence>
<dbReference type="InterPro" id="IPR035965">
    <property type="entry name" value="PAS-like_dom_sf"/>
</dbReference>
<feature type="modified residue" description="4-aspartylphosphate" evidence="4">
    <location>
        <position position="591"/>
    </location>
</feature>
<dbReference type="InterPro" id="IPR036890">
    <property type="entry name" value="HATPase_C_sf"/>
</dbReference>
<dbReference type="SMART" id="SM00387">
    <property type="entry name" value="HATPase_c"/>
    <property type="match status" value="1"/>
</dbReference>
<evidence type="ECO:0000256" key="4">
    <source>
        <dbReference type="PROSITE-ProRule" id="PRU00169"/>
    </source>
</evidence>
<dbReference type="CDD" id="cd00130">
    <property type="entry name" value="PAS"/>
    <property type="match status" value="2"/>
</dbReference>
<dbReference type="Gene3D" id="3.30.565.10">
    <property type="entry name" value="Histidine kinase-like ATPase, C-terminal domain"/>
    <property type="match status" value="1"/>
</dbReference>
<dbReference type="Gene3D" id="3.40.50.2300">
    <property type="match status" value="1"/>
</dbReference>
<evidence type="ECO:0000256" key="2">
    <source>
        <dbReference type="ARBA" id="ARBA00012438"/>
    </source>
</evidence>
<dbReference type="InterPro" id="IPR000700">
    <property type="entry name" value="PAS-assoc_C"/>
</dbReference>
<dbReference type="InterPro" id="IPR003594">
    <property type="entry name" value="HATPase_dom"/>
</dbReference>
<dbReference type="SUPFAM" id="SSF55785">
    <property type="entry name" value="PYP-like sensor domain (PAS domain)"/>
    <property type="match status" value="2"/>
</dbReference>
<dbReference type="SMART" id="SM00086">
    <property type="entry name" value="PAC"/>
    <property type="match status" value="2"/>
</dbReference>
<reference evidence="11" key="1">
    <citation type="journal article" date="2019" name="Int. J. Syst. Evol. Microbiol.">
        <title>The Global Catalogue of Microorganisms (GCM) 10K type strain sequencing project: providing services to taxonomists for standard genome sequencing and annotation.</title>
        <authorList>
            <consortium name="The Broad Institute Genomics Platform"/>
            <consortium name="The Broad Institute Genome Sequencing Center for Infectious Disease"/>
            <person name="Wu L."/>
            <person name="Ma J."/>
        </authorList>
    </citation>
    <scope>NUCLEOTIDE SEQUENCE [LARGE SCALE GENOMIC DNA]</scope>
    <source>
        <strain evidence="11">KCTC 12847</strain>
    </source>
</reference>
<gene>
    <name evidence="10" type="ORF">ACFOEI_05620</name>
</gene>
<dbReference type="EC" id="2.7.13.3" evidence="2"/>
<dbReference type="InterPro" id="IPR011006">
    <property type="entry name" value="CheY-like_superfamily"/>
</dbReference>
<dbReference type="SMART" id="SM00091">
    <property type="entry name" value="PAS"/>
    <property type="match status" value="2"/>
</dbReference>
<dbReference type="PANTHER" id="PTHR43065">
    <property type="entry name" value="SENSOR HISTIDINE KINASE"/>
    <property type="match status" value="1"/>
</dbReference>
<dbReference type="InterPro" id="IPR036097">
    <property type="entry name" value="HisK_dim/P_sf"/>
</dbReference>
<accession>A0ABV7LY43</accession>
<feature type="domain" description="PAC" evidence="9">
    <location>
        <begin position="88"/>
        <end position="140"/>
    </location>
</feature>
<dbReference type="RefSeq" id="WP_019018881.1">
    <property type="nucleotide sequence ID" value="NZ_BMXD01000005.1"/>
</dbReference>
<dbReference type="Pfam" id="PF13426">
    <property type="entry name" value="PAS_9"/>
    <property type="match status" value="2"/>
</dbReference>
<dbReference type="PROSITE" id="PS50113">
    <property type="entry name" value="PAC"/>
    <property type="match status" value="2"/>
</dbReference>
<feature type="compositionally biased region" description="Basic and acidic residues" evidence="5">
    <location>
        <begin position="524"/>
        <end position="533"/>
    </location>
</feature>
<dbReference type="SMART" id="SM00388">
    <property type="entry name" value="HisKA"/>
    <property type="match status" value="1"/>
</dbReference>
<dbReference type="InterPro" id="IPR000014">
    <property type="entry name" value="PAS"/>
</dbReference>
<dbReference type="PROSITE" id="PS50110">
    <property type="entry name" value="RESPONSE_REGULATORY"/>
    <property type="match status" value="1"/>
</dbReference>
<dbReference type="SUPFAM" id="SSF47384">
    <property type="entry name" value="Homodimeric domain of signal transducing histidine kinase"/>
    <property type="match status" value="1"/>
</dbReference>
<dbReference type="Gene3D" id="1.10.287.130">
    <property type="match status" value="1"/>
</dbReference>
<dbReference type="CDD" id="cd00082">
    <property type="entry name" value="HisKA"/>
    <property type="match status" value="1"/>
</dbReference>
<evidence type="ECO:0000256" key="1">
    <source>
        <dbReference type="ARBA" id="ARBA00000085"/>
    </source>
</evidence>
<dbReference type="PROSITE" id="PS50109">
    <property type="entry name" value="HIS_KIN"/>
    <property type="match status" value="1"/>
</dbReference>
<organism evidence="10 11">
    <name type="scientific">Modicisalibacter luteus</name>
    <dbReference type="NCBI Taxonomy" id="453962"/>
    <lineage>
        <taxon>Bacteria</taxon>
        <taxon>Pseudomonadati</taxon>
        <taxon>Pseudomonadota</taxon>
        <taxon>Gammaproteobacteria</taxon>
        <taxon>Oceanospirillales</taxon>
        <taxon>Halomonadaceae</taxon>
        <taxon>Modicisalibacter</taxon>
    </lineage>
</organism>
<dbReference type="InterPro" id="IPR005467">
    <property type="entry name" value="His_kinase_dom"/>
</dbReference>